<dbReference type="EMBL" id="BGZK01000260">
    <property type="protein sequence ID" value="GBP32459.1"/>
    <property type="molecule type" value="Genomic_DNA"/>
</dbReference>
<comment type="caution">
    <text evidence="1">The sequence shown here is derived from an EMBL/GenBank/DDBJ whole genome shotgun (WGS) entry which is preliminary data.</text>
</comment>
<evidence type="ECO:0000313" key="2">
    <source>
        <dbReference type="Proteomes" id="UP000299102"/>
    </source>
</evidence>
<keyword evidence="2" id="KW-1185">Reference proteome</keyword>
<gene>
    <name evidence="1" type="ORF">EVAR_24623_1</name>
</gene>
<sequence length="96" mass="11060">MQANTKYVVTADHEHSQFQKNYQRVTGLLKGLDRNRIFYGGDIWAMKGKAKWWRKNGPPELSLTGRFTTAEVVTSHLYSVRVWYLTVQAGQFSCCS</sequence>
<evidence type="ECO:0000313" key="1">
    <source>
        <dbReference type="EMBL" id="GBP32459.1"/>
    </source>
</evidence>
<organism evidence="1 2">
    <name type="scientific">Eumeta variegata</name>
    <name type="common">Bagworm moth</name>
    <name type="synonym">Eumeta japonica</name>
    <dbReference type="NCBI Taxonomy" id="151549"/>
    <lineage>
        <taxon>Eukaryota</taxon>
        <taxon>Metazoa</taxon>
        <taxon>Ecdysozoa</taxon>
        <taxon>Arthropoda</taxon>
        <taxon>Hexapoda</taxon>
        <taxon>Insecta</taxon>
        <taxon>Pterygota</taxon>
        <taxon>Neoptera</taxon>
        <taxon>Endopterygota</taxon>
        <taxon>Lepidoptera</taxon>
        <taxon>Glossata</taxon>
        <taxon>Ditrysia</taxon>
        <taxon>Tineoidea</taxon>
        <taxon>Psychidae</taxon>
        <taxon>Oiketicinae</taxon>
        <taxon>Eumeta</taxon>
    </lineage>
</organism>
<proteinExistence type="predicted"/>
<accession>A0A4C1V1R2</accession>
<reference evidence="1 2" key="1">
    <citation type="journal article" date="2019" name="Commun. Biol.">
        <title>The bagworm genome reveals a unique fibroin gene that provides high tensile strength.</title>
        <authorList>
            <person name="Kono N."/>
            <person name="Nakamura H."/>
            <person name="Ohtoshi R."/>
            <person name="Tomita M."/>
            <person name="Numata K."/>
            <person name="Arakawa K."/>
        </authorList>
    </citation>
    <scope>NUCLEOTIDE SEQUENCE [LARGE SCALE GENOMIC DNA]</scope>
</reference>
<name>A0A4C1V1R2_EUMVA</name>
<protein>
    <submittedName>
        <fullName evidence="1">Uncharacterized protein</fullName>
    </submittedName>
</protein>
<dbReference type="AlphaFoldDB" id="A0A4C1V1R2"/>
<dbReference type="Proteomes" id="UP000299102">
    <property type="component" value="Unassembled WGS sequence"/>
</dbReference>